<dbReference type="FunFam" id="3.40.605.10:FF:000003">
    <property type="entry name" value="Methylmalonate-semialdehyde dehydrogenase [acylating]"/>
    <property type="match status" value="1"/>
</dbReference>
<keyword evidence="6" id="KW-1185">Reference proteome</keyword>
<evidence type="ECO:0000259" key="4">
    <source>
        <dbReference type="Pfam" id="PF00171"/>
    </source>
</evidence>
<dbReference type="PROSITE" id="PS00070">
    <property type="entry name" value="ALDEHYDE_DEHYDR_CYS"/>
    <property type="match status" value="1"/>
</dbReference>
<comment type="caution">
    <text evidence="5">The sequence shown here is derived from an EMBL/GenBank/DDBJ whole genome shotgun (WGS) entry which is preliminary data.</text>
</comment>
<dbReference type="EC" id="1.2.1.27" evidence="1"/>
<dbReference type="Gene3D" id="3.40.309.10">
    <property type="entry name" value="Aldehyde Dehydrogenase, Chain A, domain 2"/>
    <property type="match status" value="1"/>
</dbReference>
<dbReference type="GO" id="GO:0006574">
    <property type="term" value="P:L-valine catabolic process"/>
    <property type="evidence" value="ECO:0007669"/>
    <property type="project" value="TreeGrafter"/>
</dbReference>
<accession>A0A3S3Y904</accession>
<dbReference type="InterPro" id="IPR016162">
    <property type="entry name" value="Ald_DH_N"/>
</dbReference>
<name>A0A3S3Y904_9RHOB</name>
<dbReference type="Pfam" id="PF00171">
    <property type="entry name" value="Aldedh"/>
    <property type="match status" value="1"/>
</dbReference>
<dbReference type="InterPro" id="IPR010061">
    <property type="entry name" value="MeMal-semiAld_DH"/>
</dbReference>
<dbReference type="PANTHER" id="PTHR43866">
    <property type="entry name" value="MALONATE-SEMIALDEHYDE DEHYDROGENASE"/>
    <property type="match status" value="1"/>
</dbReference>
<dbReference type="OrthoDB" id="9812625at2"/>
<gene>
    <name evidence="5" type="ORF">EP867_14155</name>
</gene>
<dbReference type="Gene3D" id="3.40.605.10">
    <property type="entry name" value="Aldehyde Dehydrogenase, Chain A, domain 1"/>
    <property type="match status" value="1"/>
</dbReference>
<dbReference type="PANTHER" id="PTHR43866:SF4">
    <property type="entry name" value="MALONATE-SEMIALDEHYDE DEHYDROGENASE"/>
    <property type="match status" value="1"/>
</dbReference>
<dbReference type="EMBL" id="SBLC01000023">
    <property type="protein sequence ID" value="RWY39489.1"/>
    <property type="molecule type" value="Genomic_DNA"/>
</dbReference>
<keyword evidence="2" id="KW-0560">Oxidoreductase</keyword>
<dbReference type="InterPro" id="IPR015590">
    <property type="entry name" value="Aldehyde_DH_dom"/>
</dbReference>
<dbReference type="InterPro" id="IPR016161">
    <property type="entry name" value="Ald_DH/histidinol_DH"/>
</dbReference>
<dbReference type="SUPFAM" id="SSF53720">
    <property type="entry name" value="ALDH-like"/>
    <property type="match status" value="1"/>
</dbReference>
<proteinExistence type="predicted"/>
<dbReference type="Proteomes" id="UP000287168">
    <property type="component" value="Unassembled WGS sequence"/>
</dbReference>
<dbReference type="NCBIfam" id="TIGR01722">
    <property type="entry name" value="MMSDH"/>
    <property type="match status" value="1"/>
</dbReference>
<dbReference type="RefSeq" id="WP_128490136.1">
    <property type="nucleotide sequence ID" value="NZ_JBHLXB010000047.1"/>
</dbReference>
<dbReference type="GO" id="GO:0004491">
    <property type="term" value="F:methylmalonate-semialdehyde dehydrogenase (acylating, NAD) activity"/>
    <property type="evidence" value="ECO:0007669"/>
    <property type="project" value="UniProtKB-EC"/>
</dbReference>
<sequence length="499" mass="53437">MQEIGHWVNGKMVAGTSGRFADVFNPHTGEVQAKVALATQAELDQAVADAAKAQVAWGATNPQKRGRVMMALVGLINRDMEKLAEVLSREHGKTIPDAKGDIQRGLEVIEFCIGAPQLLKGEFTDSAGPGIDMYSMRQPLGVVAGITPFNFPAMIPLWKMGPALACGNAMILKPSERAPSVPLMLAALCKEAGLPDGVLQVINGDKESVDAILDNETIQAVGFVGSTPIAHYIYSRGTAAGKRVQCFGGAKNHMIIMPDADLDQAADALVGAGYGAAGERCMAISVAVPVGEETANKLIEKLVPRIEKLKVGPYTGGADIDYGPVVTAAAKENILRLVETGVEQGATLVVDGRDFTLQGYENGFYVGPHLFDHVTPDMDIYKKEIFGPVLSTVRAQSYEEALKLAMDHEYGNGTAIFTRDGDTARDFAARVNVGMIGINVPIPVPLAYHTFGGWKKSAFGDLNQHGPDAFRFYTRTKTITSRWPSGIKEGASLNFKMMD</sequence>
<keyword evidence="3" id="KW-0520">NAD</keyword>
<dbReference type="CDD" id="cd07085">
    <property type="entry name" value="ALDH_F6_MMSDH"/>
    <property type="match status" value="1"/>
</dbReference>
<dbReference type="GO" id="GO:0006210">
    <property type="term" value="P:thymine catabolic process"/>
    <property type="evidence" value="ECO:0007669"/>
    <property type="project" value="TreeGrafter"/>
</dbReference>
<organism evidence="5 6">
    <name type="scientific">Falsigemmobacter intermedius</name>
    <dbReference type="NCBI Taxonomy" id="1553448"/>
    <lineage>
        <taxon>Bacteria</taxon>
        <taxon>Pseudomonadati</taxon>
        <taxon>Pseudomonadota</taxon>
        <taxon>Alphaproteobacteria</taxon>
        <taxon>Rhodobacterales</taxon>
        <taxon>Paracoccaceae</taxon>
        <taxon>Falsigemmobacter</taxon>
    </lineage>
</organism>
<dbReference type="AlphaFoldDB" id="A0A3S3Y904"/>
<feature type="domain" description="Aldehyde dehydrogenase" evidence="4">
    <location>
        <begin position="15"/>
        <end position="479"/>
    </location>
</feature>
<evidence type="ECO:0000256" key="3">
    <source>
        <dbReference type="ARBA" id="ARBA00023027"/>
    </source>
</evidence>
<evidence type="ECO:0000313" key="6">
    <source>
        <dbReference type="Proteomes" id="UP000287168"/>
    </source>
</evidence>
<reference evidence="5 6" key="1">
    <citation type="journal article" date="2015" name="Int. J. Syst. Evol. Microbiol.">
        <title>Gemmobacter intermedius sp. nov., isolated from a white stork (Ciconia ciconia).</title>
        <authorList>
            <person name="Kampfer P."/>
            <person name="Jerzak L."/>
            <person name="Wilharm G."/>
            <person name="Golke J."/>
            <person name="Busse H.J."/>
            <person name="Glaeser S.P."/>
        </authorList>
    </citation>
    <scope>NUCLEOTIDE SEQUENCE [LARGE SCALE GENOMIC DNA]</scope>
    <source>
        <strain evidence="5 6">119/4</strain>
    </source>
</reference>
<protein>
    <recommendedName>
        <fullName evidence="1">methylmalonate-semialdehyde dehydrogenase (CoA acylating)</fullName>
        <ecNumber evidence="1">1.2.1.27</ecNumber>
    </recommendedName>
</protein>
<evidence type="ECO:0000256" key="2">
    <source>
        <dbReference type="ARBA" id="ARBA00023002"/>
    </source>
</evidence>
<dbReference type="FunFam" id="3.40.309.10:FF:000002">
    <property type="entry name" value="Methylmalonate-semialdehyde dehydrogenase (Acylating)"/>
    <property type="match status" value="1"/>
</dbReference>
<dbReference type="InterPro" id="IPR016160">
    <property type="entry name" value="Ald_DH_CS_CYS"/>
</dbReference>
<evidence type="ECO:0000256" key="1">
    <source>
        <dbReference type="ARBA" id="ARBA00013048"/>
    </source>
</evidence>
<dbReference type="InterPro" id="IPR016163">
    <property type="entry name" value="Ald_DH_C"/>
</dbReference>
<evidence type="ECO:0000313" key="5">
    <source>
        <dbReference type="EMBL" id="RWY39489.1"/>
    </source>
</evidence>